<reference evidence="1 3" key="1">
    <citation type="submission" date="2020-05" db="EMBL/GenBank/DDBJ databases">
        <title>FDA dAtabase for Regulatory Grade micrObial Sequences (FDA-ARGOS): Supporting development and validation of Infectious Disease Dx tests.</title>
        <authorList>
            <person name="Sproer C."/>
            <person name="Gronow S."/>
            <person name="Severitt S."/>
            <person name="Schroder I."/>
            <person name="Tallon L."/>
            <person name="Sadzewicz L."/>
            <person name="Zhao X."/>
            <person name="Vavikolanu K."/>
            <person name="Mehta A."/>
            <person name="Aluvathingal J."/>
            <person name="Nadendla S."/>
            <person name="Myers T."/>
            <person name="Yan Y."/>
            <person name="Sichtig H."/>
        </authorList>
    </citation>
    <scope>NUCLEOTIDE SEQUENCE [LARGE SCALE GENOMIC DNA]</scope>
    <source>
        <strain evidence="1 3">FDAARGOS_787</strain>
    </source>
</reference>
<evidence type="ECO:0000313" key="4">
    <source>
        <dbReference type="Proteomes" id="UP001446337"/>
    </source>
</evidence>
<organism evidence="1 3">
    <name type="scientific">Achromobacter denitrificans</name>
    <name type="common">Alcaligenes denitrificans</name>
    <dbReference type="NCBI Taxonomy" id="32002"/>
    <lineage>
        <taxon>Bacteria</taxon>
        <taxon>Pseudomonadati</taxon>
        <taxon>Pseudomonadota</taxon>
        <taxon>Betaproteobacteria</taxon>
        <taxon>Burkholderiales</taxon>
        <taxon>Alcaligenaceae</taxon>
        <taxon>Achromobacter</taxon>
    </lineage>
</organism>
<evidence type="ECO:0000313" key="3">
    <source>
        <dbReference type="Proteomes" id="UP000509782"/>
    </source>
</evidence>
<dbReference type="EMBL" id="CP154792">
    <property type="protein sequence ID" value="XAN14338.1"/>
    <property type="molecule type" value="Genomic_DNA"/>
</dbReference>
<dbReference type="Proteomes" id="UP000509782">
    <property type="component" value="Chromosome"/>
</dbReference>
<reference evidence="2 4" key="2">
    <citation type="submission" date="2024-05" db="EMBL/GenBank/DDBJ databases">
        <title>Achromobacter denitrificans. BP1, complete genome.</title>
        <authorList>
            <person name="Zhang B."/>
        </authorList>
    </citation>
    <scope>NUCLEOTIDE SEQUENCE [LARGE SCALE GENOMIC DNA]</scope>
    <source>
        <strain evidence="2 4">BP1</strain>
    </source>
</reference>
<evidence type="ECO:0000313" key="1">
    <source>
        <dbReference type="EMBL" id="QKQ45679.1"/>
    </source>
</evidence>
<dbReference type="AlphaFoldDB" id="A0A6J5I2Z7"/>
<gene>
    <name evidence="2" type="ORF">AAIK43_23515</name>
    <name evidence="1" type="ORF">FOC81_02750</name>
</gene>
<accession>A0A6J5I2Z7</accession>
<sequence>MTNPNNAAQAVDQEIEAIMEQAQVFASAWSFLGGPFDNGSGLETAEREKANLRALLSKLRAAVADERISLRGAANLAFNALHECKPAKGAEKQYSDAIQALQSALHDIAYMVNRTATPQQFADHLQREARAALESTPVADRQRLRDLVDAVWNEATESTAVPSTPWADRLIDKVFPSLAVSAPVAGEAVACLRRRREGSEWGHWTPATVEDGQRVTGLRSWQVRWLVDAAPQACMALVEIRLPYGTPISGWLELPWRDDG</sequence>
<protein>
    <submittedName>
        <fullName evidence="1">Uncharacterized protein</fullName>
    </submittedName>
</protein>
<evidence type="ECO:0000313" key="2">
    <source>
        <dbReference type="EMBL" id="XAN14338.1"/>
    </source>
</evidence>
<keyword evidence="4" id="KW-1185">Reference proteome</keyword>
<dbReference type="RefSeq" id="WP_174715674.1">
    <property type="nucleotide sequence ID" value="NZ_CADIKP010000028.1"/>
</dbReference>
<name>A0A6J5I2Z7_ACHDE</name>
<dbReference type="EMBL" id="CP054569">
    <property type="protein sequence ID" value="QKQ45679.1"/>
    <property type="molecule type" value="Genomic_DNA"/>
</dbReference>
<proteinExistence type="predicted"/>
<dbReference type="Proteomes" id="UP001446337">
    <property type="component" value="Chromosome"/>
</dbReference>